<accession>A0A077ATK1</accession>
<name>A0A077ATK1_9PROT</name>
<reference evidence="1 2" key="1">
    <citation type="submission" date="2014-07" db="EMBL/GenBank/DDBJ databases">
        <title>Comparative genomic insights into amoeba endosymbionts belonging to the families of Holosporaceae and Candidatus Midichloriaceae within Rickettsiales.</title>
        <authorList>
            <person name="Wang Z."/>
            <person name="Wu M."/>
        </authorList>
    </citation>
    <scope>NUCLEOTIDE SEQUENCE [LARGE SCALE GENOMIC DNA]</scope>
    <source>
        <strain evidence="1">PRA3</strain>
    </source>
</reference>
<dbReference type="EMBL" id="CP008941">
    <property type="protein sequence ID" value="AIK96502.1"/>
    <property type="molecule type" value="Genomic_DNA"/>
</dbReference>
<dbReference type="AlphaFoldDB" id="A0A077ATK1"/>
<organism evidence="1 2">
    <name type="scientific">Candidatus Odyssella acanthamoebae</name>
    <dbReference type="NCBI Taxonomy" id="91604"/>
    <lineage>
        <taxon>Bacteria</taxon>
        <taxon>Pseudomonadati</taxon>
        <taxon>Pseudomonadota</taxon>
        <taxon>Alphaproteobacteria</taxon>
        <taxon>Holosporales</taxon>
        <taxon>Candidatus Paracaedibacteraceae</taxon>
        <taxon>Candidatus Odyssella</taxon>
    </lineage>
</organism>
<sequence length="93" mass="10769">MHYNVRFISELSRKKGLIIFMPLPYSSSSFYKRGFMVEKGERSAGKRERIKNIYSPDLIRGLELTRAIVCYLEIPALRPGIGGREGREGKIYR</sequence>
<gene>
    <name evidence="1" type="ORF">ID47_06735</name>
</gene>
<keyword evidence="2" id="KW-1185">Reference proteome</keyword>
<evidence type="ECO:0000313" key="1">
    <source>
        <dbReference type="EMBL" id="AIK96502.1"/>
    </source>
</evidence>
<protein>
    <submittedName>
        <fullName evidence="1">Uncharacterized protein</fullName>
    </submittedName>
</protein>
<proteinExistence type="predicted"/>
<evidence type="ECO:0000313" key="2">
    <source>
        <dbReference type="Proteomes" id="UP000028926"/>
    </source>
</evidence>
<dbReference type="Proteomes" id="UP000028926">
    <property type="component" value="Chromosome"/>
</dbReference>
<dbReference type="KEGG" id="paca:ID47_06735"/>
<dbReference type="HOGENOM" id="CLU_2394345_0_0_5"/>